<evidence type="ECO:0000313" key="2">
    <source>
        <dbReference type="EMBL" id="PWZ29111.1"/>
    </source>
</evidence>
<name>A0A3L6F9V4_MAIZE</name>
<feature type="region of interest" description="Disordered" evidence="1">
    <location>
        <begin position="19"/>
        <end position="78"/>
    </location>
</feature>
<gene>
    <name evidence="2" type="ORF">Zm00014a_023527</name>
</gene>
<reference evidence="2" key="1">
    <citation type="journal article" date="2018" name="Nat. Genet.">
        <title>Extensive intraspecific gene order and gene structural variations between Mo17 and other maize genomes.</title>
        <authorList>
            <person name="Sun S."/>
            <person name="Zhou Y."/>
            <person name="Chen J."/>
            <person name="Shi J."/>
            <person name="Zhao H."/>
            <person name="Zhao H."/>
            <person name="Song W."/>
            <person name="Zhang M."/>
            <person name="Cui Y."/>
            <person name="Dong X."/>
            <person name="Liu H."/>
            <person name="Ma X."/>
            <person name="Jiao Y."/>
            <person name="Wang B."/>
            <person name="Wei X."/>
            <person name="Stein J.C."/>
            <person name="Glaubitz J.C."/>
            <person name="Lu F."/>
            <person name="Yu G."/>
            <person name="Liang C."/>
            <person name="Fengler K."/>
            <person name="Li B."/>
            <person name="Rafalski A."/>
            <person name="Schnable P.S."/>
            <person name="Ware D.H."/>
            <person name="Buckler E.S."/>
            <person name="Lai J."/>
        </authorList>
    </citation>
    <scope>NUCLEOTIDE SEQUENCE [LARGE SCALE GENOMIC DNA]</scope>
    <source>
        <tissue evidence="2">Seedling</tissue>
    </source>
</reference>
<dbReference type="AlphaFoldDB" id="A0A3L6F9V4"/>
<accession>A0A3L6F9V4</accession>
<dbReference type="EMBL" id="NCVQ01000005">
    <property type="protein sequence ID" value="PWZ29111.1"/>
    <property type="molecule type" value="Genomic_DNA"/>
</dbReference>
<proteinExistence type="predicted"/>
<organism evidence="2">
    <name type="scientific">Zea mays</name>
    <name type="common">Maize</name>
    <dbReference type="NCBI Taxonomy" id="4577"/>
    <lineage>
        <taxon>Eukaryota</taxon>
        <taxon>Viridiplantae</taxon>
        <taxon>Streptophyta</taxon>
        <taxon>Embryophyta</taxon>
        <taxon>Tracheophyta</taxon>
        <taxon>Spermatophyta</taxon>
        <taxon>Magnoliopsida</taxon>
        <taxon>Liliopsida</taxon>
        <taxon>Poales</taxon>
        <taxon>Poaceae</taxon>
        <taxon>PACMAD clade</taxon>
        <taxon>Panicoideae</taxon>
        <taxon>Andropogonodae</taxon>
        <taxon>Andropogoneae</taxon>
        <taxon>Tripsacinae</taxon>
        <taxon>Zea</taxon>
    </lineage>
</organism>
<dbReference type="Proteomes" id="UP000251960">
    <property type="component" value="Chromosome 4"/>
</dbReference>
<protein>
    <submittedName>
        <fullName evidence="2">Uncharacterized protein</fullName>
    </submittedName>
</protein>
<evidence type="ECO:0000256" key="1">
    <source>
        <dbReference type="SAM" id="MobiDB-lite"/>
    </source>
</evidence>
<comment type="caution">
    <text evidence="2">The sequence shown here is derived from an EMBL/GenBank/DDBJ whole genome shotgun (WGS) entry which is preliminary data.</text>
</comment>
<sequence>MAPTLAPGGGPTLICTVAEVPRSGQRQGHARGYGLAPRRPEEGSLEPSAGNEGAPPQVEDAAQDEKGVTVSHMRRGQG</sequence>